<organism evidence="8">
    <name type="scientific">Brachypodium distachyon</name>
    <name type="common">Purple false brome</name>
    <name type="synonym">Trachynia distachya</name>
    <dbReference type="NCBI Taxonomy" id="15368"/>
    <lineage>
        <taxon>Eukaryota</taxon>
        <taxon>Viridiplantae</taxon>
        <taxon>Streptophyta</taxon>
        <taxon>Embryophyta</taxon>
        <taxon>Tracheophyta</taxon>
        <taxon>Spermatophyta</taxon>
        <taxon>Magnoliopsida</taxon>
        <taxon>Liliopsida</taxon>
        <taxon>Poales</taxon>
        <taxon>Poaceae</taxon>
        <taxon>BOP clade</taxon>
        <taxon>Pooideae</taxon>
        <taxon>Stipodae</taxon>
        <taxon>Brachypodieae</taxon>
        <taxon>Brachypodium</taxon>
    </lineage>
</organism>
<dbReference type="KEGG" id="bdi:106866091"/>
<dbReference type="GO" id="GO:0022857">
    <property type="term" value="F:transmembrane transporter activity"/>
    <property type="evidence" value="ECO:0000318"/>
    <property type="project" value="GO_Central"/>
</dbReference>
<evidence type="ECO:0000313" key="8">
    <source>
        <dbReference type="EMBL" id="KQK10815.1"/>
    </source>
</evidence>
<dbReference type="InterPro" id="IPR044739">
    <property type="entry name" value="NRT1/PTR"/>
</dbReference>
<gene>
    <name evidence="9" type="primary">LOC106866091</name>
    <name evidence="8" type="ORF">BRADI_2g56360v3</name>
</gene>
<proteinExistence type="inferred from homology"/>
<evidence type="ECO:0000256" key="4">
    <source>
        <dbReference type="ARBA" id="ARBA00022553"/>
    </source>
</evidence>
<keyword evidence="3" id="KW-0813">Transport</keyword>
<reference evidence="8" key="2">
    <citation type="submission" date="2017-06" db="EMBL/GenBank/DDBJ databases">
        <title>WGS assembly of Brachypodium distachyon.</title>
        <authorList>
            <consortium name="The International Brachypodium Initiative"/>
            <person name="Lucas S."/>
            <person name="Harmon-Smith M."/>
            <person name="Lail K."/>
            <person name="Tice H."/>
            <person name="Grimwood J."/>
            <person name="Bruce D."/>
            <person name="Barry K."/>
            <person name="Shu S."/>
            <person name="Lindquist E."/>
            <person name="Wang M."/>
            <person name="Pitluck S."/>
            <person name="Vogel J.P."/>
            <person name="Garvin D.F."/>
            <person name="Mockler T.C."/>
            <person name="Schmutz J."/>
            <person name="Rokhsar D."/>
            <person name="Bevan M.W."/>
        </authorList>
    </citation>
    <scope>NUCLEOTIDE SEQUENCE</scope>
    <source>
        <strain evidence="8">Bd21</strain>
    </source>
</reference>
<dbReference type="GO" id="GO:0055085">
    <property type="term" value="P:transmembrane transport"/>
    <property type="evidence" value="ECO:0000318"/>
    <property type="project" value="GO_Central"/>
</dbReference>
<dbReference type="Proteomes" id="UP000008810">
    <property type="component" value="Chromosome 2"/>
</dbReference>
<dbReference type="SUPFAM" id="SSF103473">
    <property type="entry name" value="MFS general substrate transporter"/>
    <property type="match status" value="1"/>
</dbReference>
<reference evidence="8 9" key="1">
    <citation type="journal article" date="2010" name="Nature">
        <title>Genome sequencing and analysis of the model grass Brachypodium distachyon.</title>
        <authorList>
            <consortium name="International Brachypodium Initiative"/>
        </authorList>
    </citation>
    <scope>NUCLEOTIDE SEQUENCE [LARGE SCALE GENOMIC DNA]</scope>
    <source>
        <strain evidence="8 9">Bd21</strain>
    </source>
</reference>
<dbReference type="PANTHER" id="PTHR11654">
    <property type="entry name" value="OLIGOPEPTIDE TRANSPORTER-RELATED"/>
    <property type="match status" value="1"/>
</dbReference>
<keyword evidence="5" id="KW-0812">Transmembrane</keyword>
<reference evidence="9" key="3">
    <citation type="submission" date="2018-08" db="UniProtKB">
        <authorList>
            <consortium name="EnsemblPlants"/>
        </authorList>
    </citation>
    <scope>IDENTIFICATION</scope>
    <source>
        <strain evidence="9">cv. Bd21</strain>
    </source>
</reference>
<dbReference type="FunFam" id="1.20.1250.20:FF:000147">
    <property type="entry name" value="Protein NRT1/ PTR family 5.10"/>
    <property type="match status" value="1"/>
</dbReference>
<evidence type="ECO:0000256" key="2">
    <source>
        <dbReference type="ARBA" id="ARBA00005982"/>
    </source>
</evidence>
<accession>A0A0Q3GI64</accession>
<dbReference type="GO" id="GO:0016020">
    <property type="term" value="C:membrane"/>
    <property type="evidence" value="ECO:0000318"/>
    <property type="project" value="GO_Central"/>
</dbReference>
<dbReference type="EnsemblPlants" id="KQK10815">
    <property type="protein sequence ID" value="KQK10815"/>
    <property type="gene ID" value="BRADI_2g56360v3"/>
</dbReference>
<dbReference type="ExpressionAtlas" id="A0A0Q3GI64">
    <property type="expression patterns" value="baseline and differential"/>
</dbReference>
<dbReference type="InterPro" id="IPR000109">
    <property type="entry name" value="POT_fam"/>
</dbReference>
<dbReference type="Pfam" id="PF00854">
    <property type="entry name" value="PTR2"/>
    <property type="match status" value="1"/>
</dbReference>
<dbReference type="OrthoDB" id="8904098at2759"/>
<keyword evidence="7" id="KW-0472">Membrane</keyword>
<dbReference type="GO" id="GO:0009705">
    <property type="term" value="C:plant-type vacuole membrane"/>
    <property type="evidence" value="ECO:0007669"/>
    <property type="project" value="UniProtKB-ARBA"/>
</dbReference>
<dbReference type="GeneID" id="106866091"/>
<dbReference type="AlphaFoldDB" id="A0A0Q3GI64"/>
<dbReference type="CDD" id="cd17417">
    <property type="entry name" value="MFS_NPF5"/>
    <property type="match status" value="1"/>
</dbReference>
<evidence type="ECO:0008006" key="11">
    <source>
        <dbReference type="Google" id="ProtNLM"/>
    </source>
</evidence>
<keyword evidence="10" id="KW-1185">Reference proteome</keyword>
<evidence type="ECO:0000256" key="1">
    <source>
        <dbReference type="ARBA" id="ARBA00004141"/>
    </source>
</evidence>
<dbReference type="Gramene" id="KQK10815">
    <property type="protein sequence ID" value="KQK10815"/>
    <property type="gene ID" value="BRADI_2g56360v3"/>
</dbReference>
<keyword evidence="6" id="KW-1133">Transmembrane helix</keyword>
<dbReference type="RefSeq" id="XP_014754143.2">
    <property type="nucleotide sequence ID" value="XM_014898657.2"/>
</dbReference>
<dbReference type="GO" id="GO:0071916">
    <property type="term" value="F:dipeptide transmembrane transporter activity"/>
    <property type="evidence" value="ECO:0007669"/>
    <property type="project" value="InterPro"/>
</dbReference>
<evidence type="ECO:0000256" key="6">
    <source>
        <dbReference type="ARBA" id="ARBA00022989"/>
    </source>
</evidence>
<evidence type="ECO:0000313" key="9">
    <source>
        <dbReference type="EnsemblPlants" id="KQK10815"/>
    </source>
</evidence>
<dbReference type="GO" id="GO:0080054">
    <property type="term" value="F:low-affinity nitrate transmembrane transporter activity"/>
    <property type="evidence" value="ECO:0007669"/>
    <property type="project" value="UniProtKB-ARBA"/>
</dbReference>
<sequence length="602" mass="65758">MYLLLQMEPINAVHRLLPRVGTWHAVSACNQLYPSRSACTQSCPSFLHKALAFRVMLHRSLLTPNPGHHFGDITMGDTVSGAADYRGQPASRAATGGWKSSIFVMAMEIAERFAYKGVASNLIQYLTGPLGQPMARAAASIDAWKGVSQMLPLPLACIADAWLGRYRAIVLASILFILSMGTLSLSSAVRIFGAGGHVAVFYVALYLVALGEGAHKPCAQAFAADQFDDKDPKESVARSSFFNWWYLGMCSGTAVTIMVSSYVQDNVGWGLGFGIPCIVIAVSLAVFLLGTRSYRYYTTKEPSPVARVGKAFFTLIKSWRSKHRTNPASSAKVEGGDSAEDLVEEVKSVFRLLPIWASCIIYAIIFSQTSTFFTKQAATLDRRIGPSFKVPPAALQTFISISIVVFIPVYDRLFVPLARRYTGRPSGITMLQRVGVGLALSLAAVVLSALVEMKRLRVASAAGLVNTPKTQLPMTLWWMVPQYILIGVSDVFAMIGLQEFFYDQVPDAVRSLGLALFLSIFGVGHLLSSFLISVIDGATKKNGASWFSNNLNKAHLDYFYWLLAGLCAVELVAFLFFSRLYVYKKKAGDGDYRGDDPDAIVV</sequence>
<dbReference type="GO" id="GO:0042937">
    <property type="term" value="F:tripeptide transmembrane transporter activity"/>
    <property type="evidence" value="ECO:0007669"/>
    <property type="project" value="InterPro"/>
</dbReference>
<evidence type="ECO:0000256" key="7">
    <source>
        <dbReference type="ARBA" id="ARBA00023136"/>
    </source>
</evidence>
<protein>
    <recommendedName>
        <fullName evidence="11">Major facilitator superfamily (MFS) profile domain-containing protein</fullName>
    </recommendedName>
</protein>
<dbReference type="FunCoup" id="A0A0Q3GI64">
    <property type="interactions" value="3"/>
</dbReference>
<comment type="similarity">
    <text evidence="2">Belongs to the major facilitator superfamily. Proton-dependent oligopeptide transporter (POT/PTR) (TC 2.A.17) family.</text>
</comment>
<name>A0A0Q3GI64_BRADI</name>
<dbReference type="InterPro" id="IPR036259">
    <property type="entry name" value="MFS_trans_sf"/>
</dbReference>
<dbReference type="Gene3D" id="1.20.1250.20">
    <property type="entry name" value="MFS general substrate transporter like domains"/>
    <property type="match status" value="1"/>
</dbReference>
<comment type="subcellular location">
    <subcellularLocation>
        <location evidence="1">Membrane</location>
        <topology evidence="1">Multi-pass membrane protein</topology>
    </subcellularLocation>
</comment>
<evidence type="ECO:0000256" key="3">
    <source>
        <dbReference type="ARBA" id="ARBA00022448"/>
    </source>
</evidence>
<evidence type="ECO:0000313" key="10">
    <source>
        <dbReference type="Proteomes" id="UP000008810"/>
    </source>
</evidence>
<evidence type="ECO:0000256" key="5">
    <source>
        <dbReference type="ARBA" id="ARBA00022692"/>
    </source>
</evidence>
<dbReference type="EMBL" id="CM000881">
    <property type="protein sequence ID" value="KQK10815.1"/>
    <property type="molecule type" value="Genomic_DNA"/>
</dbReference>
<keyword evidence="4" id="KW-0597">Phosphoprotein</keyword>